<evidence type="ECO:0000313" key="9">
    <source>
        <dbReference type="Proteomes" id="UP001176471"/>
    </source>
</evidence>
<sequence>MAAVLDRPASTLSIRRLQPNIGAEIAGVDLTQPLSQADRDAIWQALLDHHVIFFRDQFLDRDQHLAFARAFGDPVVDAKTVGTHAEIQPVRSGIGGDYVRAAWHADATYRDNPFFASILLAHEVPPLGGDTLFSSAKAAYDGLEPELRQRIEGLHAVHTGEGKANALFKTDAERDAYLDKFSGAVHPVVIRHPHSGEKLLYVSNGFAKRFVEIEGPEADALLADLKYRFTYPEYQVRFQWQPGSIAFWDNRAVQHHGVGDYGDHYRYFERIVLAGPPPAA</sequence>
<evidence type="ECO:0000256" key="1">
    <source>
        <dbReference type="ARBA" id="ARBA00001954"/>
    </source>
</evidence>
<protein>
    <submittedName>
        <fullName evidence="8">TauD/TfdA family dioxygenase</fullName>
    </submittedName>
</protein>
<feature type="domain" description="TauD/TfdA-like" evidence="7">
    <location>
        <begin position="14"/>
        <end position="270"/>
    </location>
</feature>
<comment type="cofactor">
    <cofactor evidence="1">
        <name>Fe(2+)</name>
        <dbReference type="ChEBI" id="CHEBI:29033"/>
    </cofactor>
</comment>
<dbReference type="GO" id="GO:0051213">
    <property type="term" value="F:dioxygenase activity"/>
    <property type="evidence" value="ECO:0007669"/>
    <property type="project" value="UniProtKB-KW"/>
</dbReference>
<comment type="similarity">
    <text evidence="2">Belongs to the TfdA dioxygenase family.</text>
</comment>
<evidence type="ECO:0000256" key="6">
    <source>
        <dbReference type="ARBA" id="ARBA00023004"/>
    </source>
</evidence>
<dbReference type="EMBL" id="JAUQOM010000004">
    <property type="protein sequence ID" value="MDO7835632.1"/>
    <property type="molecule type" value="Genomic_DNA"/>
</dbReference>
<reference evidence="8" key="1">
    <citation type="submission" date="2023-07" db="EMBL/GenBank/DDBJ databases">
        <title>Bacterial whole genome sequence for Sphingobium sp. HBC34.</title>
        <authorList>
            <person name="Le V."/>
            <person name="Ko S.-R."/>
            <person name="Ahn C.-Y."/>
            <person name="Oh H.-M."/>
        </authorList>
    </citation>
    <scope>NUCLEOTIDE SEQUENCE</scope>
    <source>
        <strain evidence="8">HBC34</strain>
    </source>
</reference>
<dbReference type="Proteomes" id="UP001176471">
    <property type="component" value="Unassembled WGS sequence"/>
</dbReference>
<dbReference type="PANTHER" id="PTHR30468">
    <property type="entry name" value="ALPHA-KETOGLUTARATE-DEPENDENT SULFONATE DIOXYGENASE"/>
    <property type="match status" value="1"/>
</dbReference>
<evidence type="ECO:0000256" key="5">
    <source>
        <dbReference type="ARBA" id="ARBA00023002"/>
    </source>
</evidence>
<gene>
    <name evidence="8" type="ORF">Q4610_11310</name>
</gene>
<dbReference type="InterPro" id="IPR003819">
    <property type="entry name" value="TauD/TfdA-like"/>
</dbReference>
<comment type="caution">
    <text evidence="8">The sequence shown here is derived from an EMBL/GenBank/DDBJ whole genome shotgun (WGS) entry which is preliminary data.</text>
</comment>
<keyword evidence="9" id="KW-1185">Reference proteome</keyword>
<keyword evidence="3" id="KW-0479">Metal-binding</keyword>
<dbReference type="SUPFAM" id="SSF51197">
    <property type="entry name" value="Clavaminate synthase-like"/>
    <property type="match status" value="1"/>
</dbReference>
<keyword evidence="4 8" id="KW-0223">Dioxygenase</keyword>
<dbReference type="RefSeq" id="WP_304536054.1">
    <property type="nucleotide sequence ID" value="NZ_JAUQOM010000004.1"/>
</dbReference>
<proteinExistence type="inferred from homology"/>
<keyword evidence="5" id="KW-0560">Oxidoreductase</keyword>
<name>A0ABT8ZM55_9SPHN</name>
<evidence type="ECO:0000256" key="2">
    <source>
        <dbReference type="ARBA" id="ARBA00005896"/>
    </source>
</evidence>
<evidence type="ECO:0000313" key="8">
    <source>
        <dbReference type="EMBL" id="MDO7835632.1"/>
    </source>
</evidence>
<keyword evidence="6" id="KW-0408">Iron</keyword>
<dbReference type="InterPro" id="IPR051323">
    <property type="entry name" value="AtsK-like"/>
</dbReference>
<evidence type="ECO:0000256" key="4">
    <source>
        <dbReference type="ARBA" id="ARBA00022964"/>
    </source>
</evidence>
<dbReference type="Gene3D" id="3.60.130.10">
    <property type="entry name" value="Clavaminate synthase-like"/>
    <property type="match status" value="1"/>
</dbReference>
<dbReference type="PANTHER" id="PTHR30468:SF5">
    <property type="entry name" value="ALPHA-KETOGLUTARATE-DEPENDENT SULFATE ESTER DIOXYGENASE"/>
    <property type="match status" value="1"/>
</dbReference>
<accession>A0ABT8ZM55</accession>
<organism evidence="8 9">
    <name type="scientific">Sphingobium cyanobacteriorum</name>
    <dbReference type="NCBI Taxonomy" id="3063954"/>
    <lineage>
        <taxon>Bacteria</taxon>
        <taxon>Pseudomonadati</taxon>
        <taxon>Pseudomonadota</taxon>
        <taxon>Alphaproteobacteria</taxon>
        <taxon>Sphingomonadales</taxon>
        <taxon>Sphingomonadaceae</taxon>
        <taxon>Sphingobium</taxon>
    </lineage>
</organism>
<evidence type="ECO:0000256" key="3">
    <source>
        <dbReference type="ARBA" id="ARBA00022723"/>
    </source>
</evidence>
<evidence type="ECO:0000259" key="7">
    <source>
        <dbReference type="Pfam" id="PF02668"/>
    </source>
</evidence>
<dbReference type="InterPro" id="IPR042098">
    <property type="entry name" value="TauD-like_sf"/>
</dbReference>
<dbReference type="Pfam" id="PF02668">
    <property type="entry name" value="TauD"/>
    <property type="match status" value="1"/>
</dbReference>